<dbReference type="PANTHER" id="PTHR43394:SF18">
    <property type="entry name" value="ABC TRANSPORTER B FAMILY MEMBER 11-LIKE"/>
    <property type="match status" value="1"/>
</dbReference>
<feature type="compositionally biased region" description="Basic and acidic residues" evidence="11">
    <location>
        <begin position="1295"/>
        <end position="1311"/>
    </location>
</feature>
<sequence>MGHILKQDAVQFDRNPTGKFTVLLNDNIERIREGITNKLGWTIQLISECIIAFASGYSINWKLALIASTVSPFLLTGTIYLAKWMSDMYEKKSKENEKAGAIASQALGSIKTVMAFNGQFRELSRYQKILEFKKWIAIKYKIYCGILDGFQSFSLYAVEFCAYYFGTLYVYQGDIKGGDVMKVLFSVLFATHNLKEGGSHLSVIGMGIGAAKPLIRWLKREPEIESERKDGSKPSVLEGKIELRNVVFAYPTRSETNVLKGVSFCVEPGEKVAVVGASGSGKSSIVNLLLRYYEQHLGTIKIDGIDLRDLDINYLRSKIGIVSQEPILFSGTIEENIRFAKPSATLPEIYDVLKRANAYDFVSAFPKGVKTIVGERGTQLSGGQKQRIAIARALIREPEILLLDEATSALDSQGEAAVQKAIDKACQNKTTLIIAHRLATIRDCTRIFVMNKGEIIDVGSHDELMSKRGEYYEMVMAQSLMEIGEDDEEHNPSGLRKRRTTSRTVSHEPPERLFSNQHSILSQSSHPEVPAYDDDVERLKKELDEEGAEKGRLIKLMTYSRPIMILIITGLIVGGIKGLCKPSLAFIVSRMIDAYSHTGEDLLTLGHKWAKLFLVVGILDGVCWLALRIIFAFASENLDVKLQMDTLKHLFRMQCSYFDDQKHSSQRLATRLSTDAANVRCGVDYQLGHVATMIVALIIGMTVAYIYGWKMALLTSSTFPFSMWAEHKLAHFLEGATKKDARALEAASRIAIEALESVKTVRALSMEKVVMNRIESILEVAQKSNKRRAWIQGLVFGVACSLFCFLYALNYAFGVYLVYHGQMWPIDVYVVMFCITLVMNNSSQATAYFPEYIKAMYSAGLIFKILDERPKINNLSNKGTGPDSKREISLQNVEFSYPQRPSHTILNNFSLMIPSGKTTALVGASGCGKSTIVSLVERFYDPNEGIVFIGDKPIPELQPKLLRSKMALVSQEPVLFDCSIRENVTYGLEDENISTEQINQAMDQANIKSFVDTLPQGMDTIIGERGAQLSGGQKQRIAIARALIRDPDILLLDEATSALDRQNEQLVQEALDKASESRTTVIIAHRLSTIANAHQIVVMKAGQIIEIGTPKELLEKKGENPDAVFVEVQGVVVSSPSTDFIPLTTSNQFYSSFDNQPVFYSNPIQDNSQFNQSPYHYAFQDQPIQEIQPVNFVNDNELPNADSAELIYQELVSGHSPVQPKEQILEEIVRECEEIERRSNATSSPNSTIWSSDETETYETTSSGGGRYKTPERRERKKAQNRLAATRYREKKRKEKESKMDQMKGLLDKNDDLKKKVGDLQQEIHYLKKLMVDIGIDNSE</sequence>
<dbReference type="GO" id="GO:0005886">
    <property type="term" value="C:plasma membrane"/>
    <property type="evidence" value="ECO:0007669"/>
    <property type="project" value="UniProtKB-SubCell"/>
</dbReference>
<dbReference type="GO" id="GO:0003700">
    <property type="term" value="F:DNA-binding transcription factor activity"/>
    <property type="evidence" value="ECO:0007669"/>
    <property type="project" value="InterPro"/>
</dbReference>
<accession>A0A2A2JNS9</accession>
<protein>
    <recommendedName>
        <fullName evidence="18">BZIP domain-containing protein</fullName>
    </recommendedName>
</protein>
<dbReference type="InterPro" id="IPR003439">
    <property type="entry name" value="ABC_transporter-like_ATP-bd"/>
</dbReference>
<evidence type="ECO:0000256" key="12">
    <source>
        <dbReference type="SAM" id="Phobius"/>
    </source>
</evidence>
<evidence type="ECO:0000313" key="17">
    <source>
        <dbReference type="Proteomes" id="UP000218231"/>
    </source>
</evidence>
<dbReference type="InterPro" id="IPR027417">
    <property type="entry name" value="P-loop_NTPase"/>
</dbReference>
<keyword evidence="8 12" id="KW-1133">Transmembrane helix</keyword>
<dbReference type="InterPro" id="IPR017871">
    <property type="entry name" value="ABC_transporter-like_CS"/>
</dbReference>
<dbReference type="SUPFAM" id="SSF52540">
    <property type="entry name" value="P-loop containing nucleoside triphosphate hydrolases"/>
    <property type="match status" value="2"/>
</dbReference>
<proteinExistence type="inferred from homology"/>
<evidence type="ECO:0000256" key="9">
    <source>
        <dbReference type="ARBA" id="ARBA00023136"/>
    </source>
</evidence>
<evidence type="ECO:0000256" key="11">
    <source>
        <dbReference type="SAM" id="MobiDB-lite"/>
    </source>
</evidence>
<dbReference type="PROSITE" id="PS50893">
    <property type="entry name" value="ABC_TRANSPORTER_2"/>
    <property type="match status" value="2"/>
</dbReference>
<dbReference type="Gene3D" id="1.20.5.170">
    <property type="match status" value="1"/>
</dbReference>
<name>A0A2A2JNS9_9BILA</name>
<dbReference type="EMBL" id="LIAE01010318">
    <property type="protein sequence ID" value="PAV63307.1"/>
    <property type="molecule type" value="Genomic_DNA"/>
</dbReference>
<evidence type="ECO:0000256" key="4">
    <source>
        <dbReference type="ARBA" id="ARBA00022692"/>
    </source>
</evidence>
<feature type="transmembrane region" description="Helical" evidence="12">
    <location>
        <begin position="690"/>
        <end position="709"/>
    </location>
</feature>
<dbReference type="CDD" id="cd14692">
    <property type="entry name" value="bZIP_ATF4"/>
    <property type="match status" value="1"/>
</dbReference>
<keyword evidence="9 12" id="KW-0472">Membrane</keyword>
<evidence type="ECO:0000313" key="16">
    <source>
        <dbReference type="EMBL" id="PAV63307.1"/>
    </source>
</evidence>
<dbReference type="SUPFAM" id="SSF57959">
    <property type="entry name" value="Leucine zipper domain"/>
    <property type="match status" value="1"/>
</dbReference>
<feature type="transmembrane region" description="Helical" evidence="12">
    <location>
        <begin position="789"/>
        <end position="809"/>
    </location>
</feature>
<dbReference type="CDD" id="cd03249">
    <property type="entry name" value="ABC_MTABC3_MDL1_MDL2"/>
    <property type="match status" value="2"/>
</dbReference>
<dbReference type="InterPro" id="IPR011527">
    <property type="entry name" value="ABC1_TM_dom"/>
</dbReference>
<reference evidence="16 17" key="1">
    <citation type="journal article" date="2017" name="Curr. Biol.">
        <title>Genome architecture and evolution of a unichromosomal asexual nematode.</title>
        <authorList>
            <person name="Fradin H."/>
            <person name="Zegar C."/>
            <person name="Gutwein M."/>
            <person name="Lucas J."/>
            <person name="Kovtun M."/>
            <person name="Corcoran D."/>
            <person name="Baugh L.R."/>
            <person name="Kiontke K."/>
            <person name="Gunsalus K."/>
            <person name="Fitch D.H."/>
            <person name="Piano F."/>
        </authorList>
    </citation>
    <scope>NUCLEOTIDE SEQUENCE [LARGE SCALE GENOMIC DNA]</scope>
    <source>
        <strain evidence="16">PF1309</strain>
    </source>
</reference>
<keyword evidence="3" id="KW-0813">Transport</keyword>
<keyword evidence="6" id="KW-0547">Nucleotide-binding</keyword>
<dbReference type="PROSITE" id="PS50929">
    <property type="entry name" value="ABC_TM1F"/>
    <property type="match status" value="2"/>
</dbReference>
<dbReference type="SMART" id="SM00338">
    <property type="entry name" value="BRLZ"/>
    <property type="match status" value="1"/>
</dbReference>
<dbReference type="InterPro" id="IPR046347">
    <property type="entry name" value="bZIP_sf"/>
</dbReference>
<keyword evidence="7" id="KW-0067">ATP-binding</keyword>
<evidence type="ECO:0000256" key="10">
    <source>
        <dbReference type="ARBA" id="ARBA00023180"/>
    </source>
</evidence>
<feature type="region of interest" description="Disordered" evidence="11">
    <location>
        <begin position="1235"/>
        <end position="1311"/>
    </location>
</feature>
<dbReference type="Pfam" id="PF00170">
    <property type="entry name" value="bZIP_1"/>
    <property type="match status" value="1"/>
</dbReference>
<evidence type="ECO:0000256" key="3">
    <source>
        <dbReference type="ARBA" id="ARBA00022448"/>
    </source>
</evidence>
<evidence type="ECO:0000259" key="15">
    <source>
        <dbReference type="PROSITE" id="PS50929"/>
    </source>
</evidence>
<evidence type="ECO:0000256" key="8">
    <source>
        <dbReference type="ARBA" id="ARBA00022989"/>
    </source>
</evidence>
<dbReference type="GO" id="GO:0016887">
    <property type="term" value="F:ATP hydrolysis activity"/>
    <property type="evidence" value="ECO:0007669"/>
    <property type="project" value="InterPro"/>
</dbReference>
<dbReference type="InterPro" id="IPR003593">
    <property type="entry name" value="AAA+_ATPase"/>
</dbReference>
<feature type="transmembrane region" description="Helical" evidence="12">
    <location>
        <begin position="612"/>
        <end position="634"/>
    </location>
</feature>
<evidence type="ECO:0000256" key="6">
    <source>
        <dbReference type="ARBA" id="ARBA00022741"/>
    </source>
</evidence>
<dbReference type="OrthoDB" id="6500128at2759"/>
<evidence type="ECO:0000256" key="5">
    <source>
        <dbReference type="ARBA" id="ARBA00022737"/>
    </source>
</evidence>
<comment type="subcellular location">
    <subcellularLocation>
        <location evidence="1">Cell membrane</location>
        <topology evidence="1">Multi-pass membrane protein</topology>
    </subcellularLocation>
</comment>
<dbReference type="Gene3D" id="1.20.1560.10">
    <property type="entry name" value="ABC transporter type 1, transmembrane domain"/>
    <property type="match status" value="1"/>
</dbReference>
<dbReference type="Pfam" id="PF00005">
    <property type="entry name" value="ABC_tran"/>
    <property type="match status" value="2"/>
</dbReference>
<organism evidence="16 17">
    <name type="scientific">Diploscapter pachys</name>
    <dbReference type="NCBI Taxonomy" id="2018661"/>
    <lineage>
        <taxon>Eukaryota</taxon>
        <taxon>Metazoa</taxon>
        <taxon>Ecdysozoa</taxon>
        <taxon>Nematoda</taxon>
        <taxon>Chromadorea</taxon>
        <taxon>Rhabditida</taxon>
        <taxon>Rhabditina</taxon>
        <taxon>Rhabditomorpha</taxon>
        <taxon>Rhabditoidea</taxon>
        <taxon>Rhabditidae</taxon>
        <taxon>Diploscapter</taxon>
    </lineage>
</organism>
<gene>
    <name evidence="16" type="ORF">WR25_02413</name>
</gene>
<dbReference type="InterPro" id="IPR039421">
    <property type="entry name" value="Type_1_exporter"/>
</dbReference>
<dbReference type="FunFam" id="3.40.50.300:FF:000066">
    <property type="entry name" value="ABC transporter B family member 1"/>
    <property type="match status" value="1"/>
</dbReference>
<dbReference type="PANTHER" id="PTHR43394">
    <property type="entry name" value="ATP-DEPENDENT PERMEASE MDL1, MITOCHONDRIAL"/>
    <property type="match status" value="1"/>
</dbReference>
<dbReference type="Pfam" id="PF00664">
    <property type="entry name" value="ABC_membrane"/>
    <property type="match status" value="2"/>
</dbReference>
<dbReference type="PROSITE" id="PS00211">
    <property type="entry name" value="ABC_TRANSPORTER_1"/>
    <property type="match status" value="2"/>
</dbReference>
<dbReference type="InterPro" id="IPR004827">
    <property type="entry name" value="bZIP"/>
</dbReference>
<feature type="domain" description="BZIP" evidence="13">
    <location>
        <begin position="1271"/>
        <end position="1334"/>
    </location>
</feature>
<dbReference type="PROSITE" id="PS00036">
    <property type="entry name" value="BZIP_BASIC"/>
    <property type="match status" value="1"/>
</dbReference>
<feature type="region of interest" description="Disordered" evidence="11">
    <location>
        <begin position="485"/>
        <end position="518"/>
    </location>
</feature>
<dbReference type="SUPFAM" id="SSF90123">
    <property type="entry name" value="ABC transporter transmembrane region"/>
    <property type="match status" value="2"/>
</dbReference>
<evidence type="ECO:0000259" key="13">
    <source>
        <dbReference type="PROSITE" id="PS50217"/>
    </source>
</evidence>
<dbReference type="CDD" id="cd18578">
    <property type="entry name" value="ABC_6TM_Pgp_ABCB1_D2_like"/>
    <property type="match status" value="1"/>
</dbReference>
<keyword evidence="17" id="KW-1185">Reference proteome</keyword>
<comment type="caution">
    <text evidence="16">The sequence shown here is derived from an EMBL/GenBank/DDBJ whole genome shotgun (WGS) entry which is preliminary data.</text>
</comment>
<dbReference type="CDD" id="cd18577">
    <property type="entry name" value="ABC_6TM_Pgp_ABCB1_D1_like"/>
    <property type="match status" value="1"/>
</dbReference>
<evidence type="ECO:0000256" key="1">
    <source>
        <dbReference type="ARBA" id="ARBA00004651"/>
    </source>
</evidence>
<comment type="similarity">
    <text evidence="2">Belongs to the ABC transporter superfamily. ABCB family. Multidrug resistance exporter (TC 3.A.1.201) subfamily.</text>
</comment>
<keyword evidence="10" id="KW-0325">Glycoprotein</keyword>
<feature type="transmembrane region" description="Helical" evidence="12">
    <location>
        <begin position="563"/>
        <end position="592"/>
    </location>
</feature>
<feature type="domain" description="ABC transporter" evidence="14">
    <location>
        <begin position="241"/>
        <end position="477"/>
    </location>
</feature>
<dbReference type="GO" id="GO:0005743">
    <property type="term" value="C:mitochondrial inner membrane"/>
    <property type="evidence" value="ECO:0007669"/>
    <property type="project" value="TreeGrafter"/>
</dbReference>
<dbReference type="SMART" id="SM00382">
    <property type="entry name" value="AAA"/>
    <property type="match status" value="2"/>
</dbReference>
<feature type="domain" description="ABC transmembrane type-1" evidence="15">
    <location>
        <begin position="1"/>
        <end position="206"/>
    </location>
</feature>
<evidence type="ECO:0000256" key="2">
    <source>
        <dbReference type="ARBA" id="ARBA00007577"/>
    </source>
</evidence>
<dbReference type="FunFam" id="3.40.50.300:FF:000916">
    <property type="entry name" value="ABC transporter B family member 9"/>
    <property type="match status" value="1"/>
</dbReference>
<dbReference type="InterPro" id="IPR036640">
    <property type="entry name" value="ABC1_TM_sf"/>
</dbReference>
<dbReference type="GO" id="GO:0015421">
    <property type="term" value="F:ABC-type oligopeptide transporter activity"/>
    <property type="evidence" value="ECO:0007669"/>
    <property type="project" value="TreeGrafter"/>
</dbReference>
<evidence type="ECO:0000256" key="7">
    <source>
        <dbReference type="ARBA" id="ARBA00022840"/>
    </source>
</evidence>
<dbReference type="Gene3D" id="3.40.50.300">
    <property type="entry name" value="P-loop containing nucleotide triphosphate hydrolases"/>
    <property type="match status" value="2"/>
</dbReference>
<dbReference type="GO" id="GO:0090374">
    <property type="term" value="P:oligopeptide export from mitochondrion"/>
    <property type="evidence" value="ECO:0007669"/>
    <property type="project" value="TreeGrafter"/>
</dbReference>
<feature type="compositionally biased region" description="Polar residues" evidence="11">
    <location>
        <begin position="1240"/>
        <end position="1250"/>
    </location>
</feature>
<evidence type="ECO:0008006" key="18">
    <source>
        <dbReference type="Google" id="ProtNLM"/>
    </source>
</evidence>
<evidence type="ECO:0000259" key="14">
    <source>
        <dbReference type="PROSITE" id="PS50893"/>
    </source>
</evidence>
<keyword evidence="5" id="KW-0677">Repeat</keyword>
<feature type="domain" description="ABC transporter" evidence="14">
    <location>
        <begin position="888"/>
        <end position="1126"/>
    </location>
</feature>
<dbReference type="STRING" id="2018661.A0A2A2JNS9"/>
<feature type="domain" description="ABC transmembrane type-1" evidence="15">
    <location>
        <begin position="568"/>
        <end position="854"/>
    </location>
</feature>
<dbReference type="Proteomes" id="UP000218231">
    <property type="component" value="Unassembled WGS sequence"/>
</dbReference>
<dbReference type="PROSITE" id="PS50217">
    <property type="entry name" value="BZIP"/>
    <property type="match status" value="1"/>
</dbReference>
<keyword evidence="4 12" id="KW-0812">Transmembrane</keyword>
<dbReference type="GO" id="GO:0005524">
    <property type="term" value="F:ATP binding"/>
    <property type="evidence" value="ECO:0007669"/>
    <property type="project" value="UniProtKB-KW"/>
</dbReference>